<protein>
    <recommendedName>
        <fullName evidence="4">HTH CENPB-type domain-containing protein</fullName>
    </recommendedName>
</protein>
<name>A0AA40FJV5_9HYME</name>
<dbReference type="PANTHER" id="PTHR19303">
    <property type="entry name" value="TRANSPOSON"/>
    <property type="match status" value="1"/>
</dbReference>
<dbReference type="InterPro" id="IPR007889">
    <property type="entry name" value="HTH_Psq"/>
</dbReference>
<dbReference type="PROSITE" id="PS51253">
    <property type="entry name" value="HTH_CENPB"/>
    <property type="match status" value="1"/>
</dbReference>
<dbReference type="Pfam" id="PF03221">
    <property type="entry name" value="HTH_Tnp_Tc5"/>
    <property type="match status" value="1"/>
</dbReference>
<evidence type="ECO:0000313" key="5">
    <source>
        <dbReference type="EMBL" id="KAK1120165.1"/>
    </source>
</evidence>
<dbReference type="InterPro" id="IPR009057">
    <property type="entry name" value="Homeodomain-like_sf"/>
</dbReference>
<evidence type="ECO:0000256" key="3">
    <source>
        <dbReference type="ARBA" id="ARBA00023242"/>
    </source>
</evidence>
<dbReference type="SMART" id="SM00674">
    <property type="entry name" value="CENPB"/>
    <property type="match status" value="1"/>
</dbReference>
<comment type="subcellular location">
    <subcellularLocation>
        <location evidence="1">Nucleus</location>
    </subcellularLocation>
</comment>
<dbReference type="InterPro" id="IPR050863">
    <property type="entry name" value="CenT-Element_Derived"/>
</dbReference>
<evidence type="ECO:0000313" key="6">
    <source>
        <dbReference type="Proteomes" id="UP001177670"/>
    </source>
</evidence>
<gene>
    <name evidence="5" type="ORF">K0M31_020494</name>
</gene>
<evidence type="ECO:0000256" key="1">
    <source>
        <dbReference type="ARBA" id="ARBA00004123"/>
    </source>
</evidence>
<keyword evidence="3" id="KW-0539">Nucleus</keyword>
<accession>A0AA40FJV5</accession>
<dbReference type="Proteomes" id="UP001177670">
    <property type="component" value="Unassembled WGS sequence"/>
</dbReference>
<dbReference type="AlphaFoldDB" id="A0AA40FJV5"/>
<feature type="domain" description="HTH CENPB-type" evidence="4">
    <location>
        <begin position="68"/>
        <end position="139"/>
    </location>
</feature>
<organism evidence="5 6">
    <name type="scientific">Melipona bicolor</name>
    <dbReference type="NCBI Taxonomy" id="60889"/>
    <lineage>
        <taxon>Eukaryota</taxon>
        <taxon>Metazoa</taxon>
        <taxon>Ecdysozoa</taxon>
        <taxon>Arthropoda</taxon>
        <taxon>Hexapoda</taxon>
        <taxon>Insecta</taxon>
        <taxon>Pterygota</taxon>
        <taxon>Neoptera</taxon>
        <taxon>Endopterygota</taxon>
        <taxon>Hymenoptera</taxon>
        <taxon>Apocrita</taxon>
        <taxon>Aculeata</taxon>
        <taxon>Apoidea</taxon>
        <taxon>Anthophila</taxon>
        <taxon>Apidae</taxon>
        <taxon>Melipona</taxon>
    </lineage>
</organism>
<comment type="caution">
    <text evidence="5">The sequence shown here is derived from an EMBL/GenBank/DDBJ whole genome shotgun (WGS) entry which is preliminary data.</text>
</comment>
<dbReference type="Gene3D" id="1.10.10.60">
    <property type="entry name" value="Homeodomain-like"/>
    <property type="match status" value="1"/>
</dbReference>
<keyword evidence="6" id="KW-1185">Reference proteome</keyword>
<dbReference type="GO" id="GO:0003677">
    <property type="term" value="F:DNA binding"/>
    <property type="evidence" value="ECO:0007669"/>
    <property type="project" value="UniProtKB-KW"/>
</dbReference>
<keyword evidence="2" id="KW-0238">DNA-binding</keyword>
<dbReference type="Pfam" id="PF03184">
    <property type="entry name" value="DDE_1"/>
    <property type="match status" value="1"/>
</dbReference>
<evidence type="ECO:0000256" key="2">
    <source>
        <dbReference type="ARBA" id="ARBA00023125"/>
    </source>
</evidence>
<sequence length="452" mass="53103">MAENLFPTATTRRRLTLAERLAILHKLDTGENIKSLALKYNVTIQTIKRIQNNGPIIRQLTKERSRLDRKVTRPSAFTDLKEKLYSWVLQRRLEGELITDNILTEKAEAMRNESGRNFKNWSQNWLWKFKSTYYLWHVNSFSVNKIHSRQFILKLSETQKEFKISDDNLYNMDETSLFWRMLPKEVTGASEQGVIKNERITLALCSNATGSHKLPLLLINKHGKPRALKHCMNSLPVIYTHNQNAWMNTEIFRFWYHSTFKPCVRRQQLSENNNGKILLIVDNFRAHNLSEEEMDDGHFKIMFLSPNTSSLIQPMDRGVITTFKRRFRHSLLHSFSQYENGPLEFYADYDIKDCIDLINETWINILSWHIFDSWSKILGRKTNWLGDFVSEIVSRDVEYGAIFGAELTGWISQCEEAEKIEEGAEESSYLLSPSPMEAEEIDRLRYNLRYIL</sequence>
<dbReference type="InterPro" id="IPR006600">
    <property type="entry name" value="HTH_CenpB_DNA-bd_dom"/>
</dbReference>
<reference evidence="5" key="1">
    <citation type="submission" date="2021-10" db="EMBL/GenBank/DDBJ databases">
        <title>Melipona bicolor Genome sequencing and assembly.</title>
        <authorList>
            <person name="Araujo N.S."/>
            <person name="Arias M.C."/>
        </authorList>
    </citation>
    <scope>NUCLEOTIDE SEQUENCE</scope>
    <source>
        <strain evidence="5">USP_2M_L1-L4_2017</strain>
        <tissue evidence="5">Whole body</tissue>
    </source>
</reference>
<dbReference type="SUPFAM" id="SSF46689">
    <property type="entry name" value="Homeodomain-like"/>
    <property type="match status" value="1"/>
</dbReference>
<dbReference type="PANTHER" id="PTHR19303:SF73">
    <property type="entry name" value="PROTEIN PDC2"/>
    <property type="match status" value="1"/>
</dbReference>
<dbReference type="EMBL" id="JAHYIQ010000032">
    <property type="protein sequence ID" value="KAK1120165.1"/>
    <property type="molecule type" value="Genomic_DNA"/>
</dbReference>
<dbReference type="GO" id="GO:0005634">
    <property type="term" value="C:nucleus"/>
    <property type="evidence" value="ECO:0007669"/>
    <property type="project" value="UniProtKB-SubCell"/>
</dbReference>
<dbReference type="Pfam" id="PF04218">
    <property type="entry name" value="CENP-B_N"/>
    <property type="match status" value="1"/>
</dbReference>
<dbReference type="InterPro" id="IPR004875">
    <property type="entry name" value="DDE_SF_endonuclease_dom"/>
</dbReference>
<evidence type="ECO:0000259" key="4">
    <source>
        <dbReference type="PROSITE" id="PS51253"/>
    </source>
</evidence>
<proteinExistence type="predicted"/>